<keyword evidence="3 8" id="KW-0808">Transferase</keyword>
<evidence type="ECO:0000256" key="5">
    <source>
        <dbReference type="ARBA" id="ARBA00023204"/>
    </source>
</evidence>
<evidence type="ECO:0000256" key="2">
    <source>
        <dbReference type="ARBA" id="ARBA00022603"/>
    </source>
</evidence>
<gene>
    <name evidence="8" type="ORF">Metus_1111</name>
</gene>
<dbReference type="GO" id="GO:0006281">
    <property type="term" value="P:DNA repair"/>
    <property type="evidence" value="ECO:0007669"/>
    <property type="project" value="UniProtKB-KW"/>
</dbReference>
<keyword evidence="4" id="KW-0227">DNA damage</keyword>
<organism evidence="8 9">
    <name type="scientific">Methanosuratincola subterraneus</name>
    <dbReference type="NCBI Taxonomy" id="2593994"/>
    <lineage>
        <taxon>Archaea</taxon>
        <taxon>Thermoproteota</taxon>
        <taxon>Methanosuratincolia</taxon>
        <taxon>Candidatus Methanomethylicales</taxon>
        <taxon>Candidatus Methanomethylicaceae</taxon>
        <taxon>Candidatus Methanosuratincola (ex Vanwonterghem et al. 2016)</taxon>
    </lineage>
</organism>
<keyword evidence="5" id="KW-0234">DNA repair</keyword>
<dbReference type="InterPro" id="IPR036217">
    <property type="entry name" value="MethylDNA_cys_MeTrfase_DNAb"/>
</dbReference>
<name>A0A444L6D9_METS7</name>
<dbReference type="PROSITE" id="PS00374">
    <property type="entry name" value="MGMT"/>
    <property type="match status" value="1"/>
</dbReference>
<dbReference type="PANTHER" id="PTHR10815:SF13">
    <property type="entry name" value="METHYLATED-DNA--PROTEIN-CYSTEINE METHYLTRANSFERASE"/>
    <property type="match status" value="1"/>
</dbReference>
<reference evidence="8 9" key="1">
    <citation type="submission" date="2018-12" db="EMBL/GenBank/DDBJ databases">
        <title>The complete genome of the methanogenic archaea of the candidate phylum Verstraetearchaeota, obtained from the metagenome of underground thermal water.</title>
        <authorList>
            <person name="Kadnikov V.V."/>
            <person name="Mardanov A.V."/>
            <person name="Beletsky A.V."/>
            <person name="Karnachuk O.V."/>
            <person name="Ravin N.V."/>
        </authorList>
    </citation>
    <scope>NUCLEOTIDE SEQUENCE [LARGE SCALE GENOMIC DNA]</scope>
    <source>
        <strain evidence="8">Ch88</strain>
    </source>
</reference>
<dbReference type="EMBL" id="RXGA01000003">
    <property type="protein sequence ID" value="RWX73137.1"/>
    <property type="molecule type" value="Genomic_DNA"/>
</dbReference>
<evidence type="ECO:0000256" key="3">
    <source>
        <dbReference type="ARBA" id="ARBA00022679"/>
    </source>
</evidence>
<evidence type="ECO:0000313" key="9">
    <source>
        <dbReference type="Proteomes" id="UP000288215"/>
    </source>
</evidence>
<dbReference type="NCBIfam" id="TIGR00589">
    <property type="entry name" value="ogt"/>
    <property type="match status" value="1"/>
</dbReference>
<protein>
    <submittedName>
        <fullName evidence="8">Methylated-DNA--protein-cysteine methyltransferase</fullName>
    </submittedName>
</protein>
<dbReference type="GO" id="GO:0003908">
    <property type="term" value="F:methylated-DNA-[protein]-cysteine S-methyltransferase activity"/>
    <property type="evidence" value="ECO:0007669"/>
    <property type="project" value="UniProtKB-EC"/>
</dbReference>
<dbReference type="SUPFAM" id="SSF46767">
    <property type="entry name" value="Methylated DNA-protein cysteine methyltransferase, C-terminal domain"/>
    <property type="match status" value="1"/>
</dbReference>
<dbReference type="AlphaFoldDB" id="A0A444L6D9"/>
<dbReference type="CDD" id="cd06445">
    <property type="entry name" value="ATase"/>
    <property type="match status" value="1"/>
</dbReference>
<dbReference type="Proteomes" id="UP000288215">
    <property type="component" value="Unassembled WGS sequence"/>
</dbReference>
<dbReference type="InterPro" id="IPR014048">
    <property type="entry name" value="MethylDNA_cys_MeTrfase_DNA-bd"/>
</dbReference>
<comment type="catalytic activity">
    <reaction evidence="6">
        <text>a 6-O-methyl-2'-deoxyguanosine in DNA + L-cysteinyl-[protein] = S-methyl-L-cysteinyl-[protein] + a 2'-deoxyguanosine in DNA</text>
        <dbReference type="Rhea" id="RHEA:24000"/>
        <dbReference type="Rhea" id="RHEA-COMP:10131"/>
        <dbReference type="Rhea" id="RHEA-COMP:10132"/>
        <dbReference type="Rhea" id="RHEA-COMP:11367"/>
        <dbReference type="Rhea" id="RHEA-COMP:11368"/>
        <dbReference type="ChEBI" id="CHEBI:29950"/>
        <dbReference type="ChEBI" id="CHEBI:82612"/>
        <dbReference type="ChEBI" id="CHEBI:85445"/>
        <dbReference type="ChEBI" id="CHEBI:85448"/>
        <dbReference type="EC" id="2.1.1.63"/>
    </reaction>
</comment>
<dbReference type="Pfam" id="PF01035">
    <property type="entry name" value="DNA_binding_1"/>
    <property type="match status" value="1"/>
</dbReference>
<keyword evidence="2 8" id="KW-0489">Methyltransferase</keyword>
<evidence type="ECO:0000256" key="6">
    <source>
        <dbReference type="ARBA" id="ARBA00049348"/>
    </source>
</evidence>
<dbReference type="PANTHER" id="PTHR10815">
    <property type="entry name" value="METHYLATED-DNA--PROTEIN-CYSTEINE METHYLTRANSFERASE"/>
    <property type="match status" value="1"/>
</dbReference>
<evidence type="ECO:0000256" key="1">
    <source>
        <dbReference type="ARBA" id="ARBA00001286"/>
    </source>
</evidence>
<accession>A0A444L6D9</accession>
<evidence type="ECO:0000256" key="4">
    <source>
        <dbReference type="ARBA" id="ARBA00022763"/>
    </source>
</evidence>
<dbReference type="GO" id="GO:0032259">
    <property type="term" value="P:methylation"/>
    <property type="evidence" value="ECO:0007669"/>
    <property type="project" value="UniProtKB-KW"/>
</dbReference>
<dbReference type="InterPro" id="IPR036388">
    <property type="entry name" value="WH-like_DNA-bd_sf"/>
</dbReference>
<comment type="catalytic activity">
    <reaction evidence="1">
        <text>a 4-O-methyl-thymidine in DNA + L-cysteinyl-[protein] = a thymidine in DNA + S-methyl-L-cysteinyl-[protein]</text>
        <dbReference type="Rhea" id="RHEA:53428"/>
        <dbReference type="Rhea" id="RHEA-COMP:10131"/>
        <dbReference type="Rhea" id="RHEA-COMP:10132"/>
        <dbReference type="Rhea" id="RHEA-COMP:13555"/>
        <dbReference type="Rhea" id="RHEA-COMP:13556"/>
        <dbReference type="ChEBI" id="CHEBI:29950"/>
        <dbReference type="ChEBI" id="CHEBI:82612"/>
        <dbReference type="ChEBI" id="CHEBI:137386"/>
        <dbReference type="ChEBI" id="CHEBI:137387"/>
        <dbReference type="EC" id="2.1.1.63"/>
    </reaction>
</comment>
<dbReference type="Gene3D" id="1.10.10.10">
    <property type="entry name" value="Winged helix-like DNA-binding domain superfamily/Winged helix DNA-binding domain"/>
    <property type="match status" value="1"/>
</dbReference>
<dbReference type="InterPro" id="IPR001497">
    <property type="entry name" value="MethylDNA_cys_MeTrfase_AS"/>
</dbReference>
<comment type="caution">
    <text evidence="8">The sequence shown here is derived from an EMBL/GenBank/DDBJ whole genome shotgun (WGS) entry which is preliminary data.</text>
</comment>
<proteinExistence type="predicted"/>
<feature type="domain" description="Methylated-DNA-[protein]-cysteine S-methyltransferase DNA binding" evidence="7">
    <location>
        <begin position="106"/>
        <end position="180"/>
    </location>
</feature>
<evidence type="ECO:0000259" key="7">
    <source>
        <dbReference type="Pfam" id="PF01035"/>
    </source>
</evidence>
<sequence length="197" mass="21627">MTSKAIYLTLDTVDCMGISVLPCRAGGKWIVLALDEKGRLLANSLPSEDLEQSLARVLRSLQHRGMGDYRIADADRRAESIANSIIRGESVEIATDGMSPLEISALRRVMGIPKGMVASYRDIALQLGNPGLARFVGNVMSKNPFPIVVPCHRVIRSDMSLGGFGYGELEKRRLLEVEGVEIKGGKVRERHRLARGR</sequence>
<evidence type="ECO:0000313" key="8">
    <source>
        <dbReference type="EMBL" id="RWX73137.1"/>
    </source>
</evidence>